<evidence type="ECO:0000313" key="3">
    <source>
        <dbReference type="Proteomes" id="UP001596237"/>
    </source>
</evidence>
<keyword evidence="3" id="KW-1185">Reference proteome</keyword>
<proteinExistence type="predicted"/>
<reference evidence="3" key="1">
    <citation type="journal article" date="2019" name="Int. J. Syst. Evol. Microbiol.">
        <title>The Global Catalogue of Microorganisms (GCM) 10K type strain sequencing project: providing services to taxonomists for standard genome sequencing and annotation.</title>
        <authorList>
            <consortium name="The Broad Institute Genomics Platform"/>
            <consortium name="The Broad Institute Genome Sequencing Center for Infectious Disease"/>
            <person name="Wu L."/>
            <person name="Ma J."/>
        </authorList>
    </citation>
    <scope>NUCLEOTIDE SEQUENCE [LARGE SCALE GENOMIC DNA]</scope>
    <source>
        <strain evidence="3">CCUG 36916</strain>
    </source>
</reference>
<feature type="region of interest" description="Disordered" evidence="1">
    <location>
        <begin position="1"/>
        <end position="20"/>
    </location>
</feature>
<gene>
    <name evidence="2" type="ORF">ACFQDP_09565</name>
</gene>
<name>A0ABW1WLX2_9HYPH</name>
<sequence length="49" mass="5325">MANEARSLPIIPPAQSQPKPAIFGQSQIRMIEKFKLFSNLAIEPASGNS</sequence>
<dbReference type="EMBL" id="JBHSTT010000032">
    <property type="protein sequence ID" value="MFC6389581.1"/>
    <property type="molecule type" value="Genomic_DNA"/>
</dbReference>
<comment type="caution">
    <text evidence="2">The sequence shown here is derived from an EMBL/GenBank/DDBJ whole genome shotgun (WGS) entry which is preliminary data.</text>
</comment>
<evidence type="ECO:0000256" key="1">
    <source>
        <dbReference type="SAM" id="MobiDB-lite"/>
    </source>
</evidence>
<dbReference type="Proteomes" id="UP001596237">
    <property type="component" value="Unassembled WGS sequence"/>
</dbReference>
<protein>
    <submittedName>
        <fullName evidence="2">Uncharacterized protein</fullName>
    </submittedName>
</protein>
<evidence type="ECO:0000313" key="2">
    <source>
        <dbReference type="EMBL" id="MFC6389581.1"/>
    </source>
</evidence>
<accession>A0ABW1WLX2</accession>
<dbReference type="RefSeq" id="WP_192282664.1">
    <property type="nucleotide sequence ID" value="NZ_JBHSTT010000032.1"/>
</dbReference>
<organism evidence="2 3">
    <name type="scientific">Methylorubrum zatmanii</name>
    <dbReference type="NCBI Taxonomy" id="29429"/>
    <lineage>
        <taxon>Bacteria</taxon>
        <taxon>Pseudomonadati</taxon>
        <taxon>Pseudomonadota</taxon>
        <taxon>Alphaproteobacteria</taxon>
        <taxon>Hyphomicrobiales</taxon>
        <taxon>Methylobacteriaceae</taxon>
        <taxon>Methylorubrum</taxon>
    </lineage>
</organism>